<protein>
    <recommendedName>
        <fullName evidence="7">Anaphase-promoting complex subunit 4-like WD40 domain-containing protein</fullName>
    </recommendedName>
</protein>
<keyword evidence="4" id="KW-0539">Nucleus</keyword>
<comment type="caution">
    <text evidence="8">The sequence shown here is derived from an EMBL/GenBank/DDBJ whole genome shotgun (WGS) entry which is preliminary data.</text>
</comment>
<feature type="repeat" description="WD" evidence="5">
    <location>
        <begin position="495"/>
        <end position="533"/>
    </location>
</feature>
<evidence type="ECO:0000256" key="4">
    <source>
        <dbReference type="ARBA" id="ARBA00023242"/>
    </source>
</evidence>
<dbReference type="GO" id="GO:0005730">
    <property type="term" value="C:nucleolus"/>
    <property type="evidence" value="ECO:0007669"/>
    <property type="project" value="UniProtKB-SubCell"/>
</dbReference>
<feature type="repeat" description="WD" evidence="5">
    <location>
        <begin position="149"/>
        <end position="188"/>
    </location>
</feature>
<feature type="compositionally biased region" description="Polar residues" evidence="6">
    <location>
        <begin position="600"/>
        <end position="609"/>
    </location>
</feature>
<organism evidence="8 9">
    <name type="scientific">Chlamydomonas eustigma</name>
    <dbReference type="NCBI Taxonomy" id="1157962"/>
    <lineage>
        <taxon>Eukaryota</taxon>
        <taxon>Viridiplantae</taxon>
        <taxon>Chlorophyta</taxon>
        <taxon>core chlorophytes</taxon>
        <taxon>Chlorophyceae</taxon>
        <taxon>CS clade</taxon>
        <taxon>Chlamydomonadales</taxon>
        <taxon>Chlamydomonadaceae</taxon>
        <taxon>Chlamydomonas</taxon>
    </lineage>
</organism>
<dbReference type="PANTHER" id="PTHR19848:SF0">
    <property type="entry name" value="NOTCHLESS PROTEIN HOMOLOG 1"/>
    <property type="match status" value="1"/>
</dbReference>
<dbReference type="InterPro" id="IPR020472">
    <property type="entry name" value="WD40_PAC1"/>
</dbReference>
<dbReference type="SUPFAM" id="SSF50978">
    <property type="entry name" value="WD40 repeat-like"/>
    <property type="match status" value="2"/>
</dbReference>
<dbReference type="OrthoDB" id="674604at2759"/>
<evidence type="ECO:0000313" key="9">
    <source>
        <dbReference type="Proteomes" id="UP000232323"/>
    </source>
</evidence>
<dbReference type="Gene3D" id="2.130.10.10">
    <property type="entry name" value="YVTN repeat-like/Quinoprotein amine dehydrogenase"/>
    <property type="match status" value="5"/>
</dbReference>
<feature type="compositionally biased region" description="Low complexity" evidence="6">
    <location>
        <begin position="1042"/>
        <end position="1058"/>
    </location>
</feature>
<feature type="region of interest" description="Disordered" evidence="6">
    <location>
        <begin position="23"/>
        <end position="54"/>
    </location>
</feature>
<feature type="compositionally biased region" description="Polar residues" evidence="6">
    <location>
        <begin position="28"/>
        <end position="38"/>
    </location>
</feature>
<dbReference type="STRING" id="1157962.A0A250XE23"/>
<keyword evidence="2 5" id="KW-0853">WD repeat</keyword>
<dbReference type="Proteomes" id="UP000232323">
    <property type="component" value="Unassembled WGS sequence"/>
</dbReference>
<proteinExistence type="predicted"/>
<dbReference type="InterPro" id="IPR036322">
    <property type="entry name" value="WD40_repeat_dom_sf"/>
</dbReference>
<keyword evidence="9" id="KW-1185">Reference proteome</keyword>
<feature type="repeat" description="WD" evidence="5">
    <location>
        <begin position="457"/>
        <end position="494"/>
    </location>
</feature>
<feature type="compositionally biased region" description="Polar residues" evidence="6">
    <location>
        <begin position="1032"/>
        <end position="1041"/>
    </location>
</feature>
<dbReference type="EMBL" id="BEGY01000061">
    <property type="protein sequence ID" value="GAX81159.1"/>
    <property type="molecule type" value="Genomic_DNA"/>
</dbReference>
<gene>
    <name evidence="8" type="ORF">CEUSTIGMA_g8592.t1</name>
</gene>
<name>A0A250XE23_9CHLO</name>
<feature type="region of interest" description="Disordered" evidence="6">
    <location>
        <begin position="1032"/>
        <end position="1058"/>
    </location>
</feature>
<evidence type="ECO:0000256" key="1">
    <source>
        <dbReference type="ARBA" id="ARBA00004604"/>
    </source>
</evidence>
<accession>A0A250XE23</accession>
<dbReference type="Pfam" id="PF12894">
    <property type="entry name" value="ANAPC4_WD40"/>
    <property type="match status" value="1"/>
</dbReference>
<feature type="compositionally biased region" description="Low complexity" evidence="6">
    <location>
        <begin position="989"/>
        <end position="999"/>
    </location>
</feature>
<keyword evidence="3" id="KW-0677">Repeat</keyword>
<dbReference type="GO" id="GO:0000027">
    <property type="term" value="P:ribosomal large subunit assembly"/>
    <property type="evidence" value="ECO:0007669"/>
    <property type="project" value="TreeGrafter"/>
</dbReference>
<feature type="region of interest" description="Disordered" evidence="6">
    <location>
        <begin position="976"/>
        <end position="1001"/>
    </location>
</feature>
<evidence type="ECO:0000256" key="2">
    <source>
        <dbReference type="ARBA" id="ARBA00022574"/>
    </source>
</evidence>
<evidence type="ECO:0000256" key="3">
    <source>
        <dbReference type="ARBA" id="ARBA00022737"/>
    </source>
</evidence>
<feature type="compositionally biased region" description="Low complexity" evidence="6">
    <location>
        <begin position="587"/>
        <end position="598"/>
    </location>
</feature>
<evidence type="ECO:0000256" key="5">
    <source>
        <dbReference type="PROSITE-ProRule" id="PRU00221"/>
    </source>
</evidence>
<dbReference type="SMART" id="SM00320">
    <property type="entry name" value="WD40"/>
    <property type="match status" value="10"/>
</dbReference>
<feature type="repeat" description="WD" evidence="5">
    <location>
        <begin position="633"/>
        <end position="666"/>
    </location>
</feature>
<dbReference type="InterPro" id="IPR001680">
    <property type="entry name" value="WD40_rpt"/>
</dbReference>
<dbReference type="PANTHER" id="PTHR19848">
    <property type="entry name" value="WD40 REPEAT PROTEIN"/>
    <property type="match status" value="1"/>
</dbReference>
<dbReference type="InterPro" id="IPR015943">
    <property type="entry name" value="WD40/YVTN_repeat-like_dom_sf"/>
</dbReference>
<dbReference type="PROSITE" id="PS00678">
    <property type="entry name" value="WD_REPEATS_1"/>
    <property type="match status" value="2"/>
</dbReference>
<dbReference type="PROSITE" id="PS50082">
    <property type="entry name" value="WD_REPEATS_2"/>
    <property type="match status" value="6"/>
</dbReference>
<feature type="repeat" description="WD" evidence="5">
    <location>
        <begin position="849"/>
        <end position="891"/>
    </location>
</feature>
<feature type="domain" description="Anaphase-promoting complex subunit 4-like WD40" evidence="7">
    <location>
        <begin position="453"/>
        <end position="508"/>
    </location>
</feature>
<evidence type="ECO:0000256" key="6">
    <source>
        <dbReference type="SAM" id="MobiDB-lite"/>
    </source>
</evidence>
<dbReference type="InterPro" id="IPR019775">
    <property type="entry name" value="WD40_repeat_CS"/>
</dbReference>
<dbReference type="PROSITE" id="PS50294">
    <property type="entry name" value="WD_REPEATS_REGION"/>
    <property type="match status" value="3"/>
</dbReference>
<dbReference type="InterPro" id="IPR024977">
    <property type="entry name" value="Apc4-like_WD40_dom"/>
</dbReference>
<feature type="region of interest" description="Disordered" evidence="6">
    <location>
        <begin position="580"/>
        <end position="613"/>
    </location>
</feature>
<evidence type="ECO:0000259" key="7">
    <source>
        <dbReference type="Pfam" id="PF12894"/>
    </source>
</evidence>
<sequence>MYSEDEDEEQAMLVTKLFSIKVPPQNLRGRSQNPSNAPRASVVQPKPGQKPKPPALTVVAFDASKRRLYYGLDNGETSFWTVDSIGGAGTSRYVGLHQGPVSAILPPQPEEGPLGKAGLLITGSVTGNIKIWDYQGKVLQDPTVLVQTLYGHSSTITGLFVYGNFILSCSTDKSIRLWRLMEGRENLAYPWFELQSTIATLDGWVRSMSYGNSGSPGDHGVFYAVSDVGTIVRILPDEVVHDDGSILSKTQLFTLADAPGINKDSEKSALANVPHDRGVLKIHYVGHWQLLFTLSYDHCIRCYDIVTGSMIHQWENENRCHFTWIEVDTEFSEVLAVDVLGYLSIFSTKTGFLFATKRLCKEPILSIAHALGRQRYVVSTAREVTFWEVNHELEYNVLRGGHDKAIVSLYACSGGAGAVEGERDFRIFSASIDNTVRLWDPFDLCCVRVMGGNDVVNSEISAMTFYEAWRILVTGHDNGEIRLWDVESGQTTFTLRQHSNTVSCMSMTMVRRNEELLVTGGYDGYVCIWDIRNLRGREPPHMVSRFKAHGPGSGETAGANISRLMSTAFSGQLSPFIHDSPSHQQHSATSRATTPATPIGLSTQTSTGNRGRPKFVMSPSGRGMLAPWQAASMTGHEPEVLAVRYDASKKAVFTAGNNGSIRVWSIHGYILKGKHEGHSAPVTCLAMDANFLFSGSDDHTICVWDAVPAATTGYGAVSSSGGVAVSISGRITNSGIMQPMSPHSKRWLHTSLTLNASSLSDVTEEASAQLTTATASVIASASSPFAAASYTAVSAVDPISPDAHGSAGMIARTEADLHFGGYAVDPFAAAQDFSSPAYVPFVTAPLKVLKGHTSSITGLEVLTGCAGQIMSCSLDGTLRFWNYVTGDQLHRYTHHEEIRCLALRADRAEVLVGTNQASILRFPLPAKVLQKDVVDHETEGTVSQEAAGKTYQQEMQANHKSVPKAAVIPSRVPGAIAPEGGITPTTNASSRNSSLSSSSVPAKAGAAAQPIRSAIGKKPAERVGLFNTKLTVPSSQANKTLSSASSESSTYYGYYGST</sequence>
<dbReference type="PRINTS" id="PR00320">
    <property type="entry name" value="GPROTEINBRPT"/>
</dbReference>
<dbReference type="Pfam" id="PF00400">
    <property type="entry name" value="WD40"/>
    <property type="match status" value="4"/>
</dbReference>
<feature type="repeat" description="WD" evidence="5">
    <location>
        <begin position="675"/>
        <end position="705"/>
    </location>
</feature>
<reference evidence="8 9" key="1">
    <citation type="submission" date="2017-08" db="EMBL/GenBank/DDBJ databases">
        <title>Acidophilic green algal genome provides insights into adaptation to an acidic environment.</title>
        <authorList>
            <person name="Hirooka S."/>
            <person name="Hirose Y."/>
            <person name="Kanesaki Y."/>
            <person name="Higuchi S."/>
            <person name="Fujiwara T."/>
            <person name="Onuma R."/>
            <person name="Era A."/>
            <person name="Ohbayashi R."/>
            <person name="Uzuka A."/>
            <person name="Nozaki H."/>
            <person name="Yoshikawa H."/>
            <person name="Miyagishima S.Y."/>
        </authorList>
    </citation>
    <scope>NUCLEOTIDE SEQUENCE [LARGE SCALE GENOMIC DNA]</scope>
    <source>
        <strain evidence="8 9">NIES-2499</strain>
    </source>
</reference>
<dbReference type="AlphaFoldDB" id="A0A250XE23"/>
<evidence type="ECO:0000313" key="8">
    <source>
        <dbReference type="EMBL" id="GAX81159.1"/>
    </source>
</evidence>
<comment type="subcellular location">
    <subcellularLocation>
        <location evidence="1">Nucleus</location>
        <location evidence="1">Nucleolus</location>
    </subcellularLocation>
</comment>